<dbReference type="Proteomes" id="UP000287033">
    <property type="component" value="Unassembled WGS sequence"/>
</dbReference>
<evidence type="ECO:0000313" key="2">
    <source>
        <dbReference type="Proteomes" id="UP000287033"/>
    </source>
</evidence>
<evidence type="ECO:0000313" key="1">
    <source>
        <dbReference type="EMBL" id="GCC21976.1"/>
    </source>
</evidence>
<dbReference type="AlphaFoldDB" id="A0A401RV31"/>
<name>A0A401RV31_CHIPU</name>
<comment type="caution">
    <text evidence="1">The sequence shown here is derived from an EMBL/GenBank/DDBJ whole genome shotgun (WGS) entry which is preliminary data.</text>
</comment>
<protein>
    <submittedName>
        <fullName evidence="1">Uncharacterized protein</fullName>
    </submittedName>
</protein>
<keyword evidence="2" id="KW-1185">Reference proteome</keyword>
<accession>A0A401RV31</accession>
<dbReference type="EMBL" id="BEZZ01000004">
    <property type="protein sequence ID" value="GCC21976.1"/>
    <property type="molecule type" value="Genomic_DNA"/>
</dbReference>
<sequence length="77" mass="8910">MKRGGAECFEMTPVPVRVRGLPSVEVDFISPSLLLDQLFWARRLVPFVSSEEWRCRTDGFDRGGEREHTFHFALGKR</sequence>
<proteinExistence type="predicted"/>
<gene>
    <name evidence="1" type="ORF">chiPu_0000359</name>
</gene>
<organism evidence="1 2">
    <name type="scientific">Chiloscyllium punctatum</name>
    <name type="common">Brownbanded bambooshark</name>
    <name type="synonym">Hemiscyllium punctatum</name>
    <dbReference type="NCBI Taxonomy" id="137246"/>
    <lineage>
        <taxon>Eukaryota</taxon>
        <taxon>Metazoa</taxon>
        <taxon>Chordata</taxon>
        <taxon>Craniata</taxon>
        <taxon>Vertebrata</taxon>
        <taxon>Chondrichthyes</taxon>
        <taxon>Elasmobranchii</taxon>
        <taxon>Galeomorphii</taxon>
        <taxon>Galeoidea</taxon>
        <taxon>Orectolobiformes</taxon>
        <taxon>Hemiscylliidae</taxon>
        <taxon>Chiloscyllium</taxon>
    </lineage>
</organism>
<reference evidence="1 2" key="1">
    <citation type="journal article" date="2018" name="Nat. Ecol. Evol.">
        <title>Shark genomes provide insights into elasmobranch evolution and the origin of vertebrates.</title>
        <authorList>
            <person name="Hara Y"/>
            <person name="Yamaguchi K"/>
            <person name="Onimaru K"/>
            <person name="Kadota M"/>
            <person name="Koyanagi M"/>
            <person name="Keeley SD"/>
            <person name="Tatsumi K"/>
            <person name="Tanaka K"/>
            <person name="Motone F"/>
            <person name="Kageyama Y"/>
            <person name="Nozu R"/>
            <person name="Adachi N"/>
            <person name="Nishimura O"/>
            <person name="Nakagawa R"/>
            <person name="Tanegashima C"/>
            <person name="Kiyatake I"/>
            <person name="Matsumoto R"/>
            <person name="Murakumo K"/>
            <person name="Nishida K"/>
            <person name="Terakita A"/>
            <person name="Kuratani S"/>
            <person name="Sato K"/>
            <person name="Hyodo S Kuraku.S."/>
        </authorList>
    </citation>
    <scope>NUCLEOTIDE SEQUENCE [LARGE SCALE GENOMIC DNA]</scope>
</reference>